<dbReference type="Gene3D" id="3.30.420.10">
    <property type="entry name" value="Ribonuclease H-like superfamily/Ribonuclease H"/>
    <property type="match status" value="1"/>
</dbReference>
<evidence type="ECO:0000313" key="1">
    <source>
        <dbReference type="EMBL" id="CAF1138777.1"/>
    </source>
</evidence>
<evidence type="ECO:0008006" key="4">
    <source>
        <dbReference type="Google" id="ProtNLM"/>
    </source>
</evidence>
<dbReference type="EMBL" id="CAJNOQ010006542">
    <property type="protein sequence ID" value="CAF1138777.1"/>
    <property type="molecule type" value="Genomic_DNA"/>
</dbReference>
<name>A0A814RV47_9BILA</name>
<sequence>MEGLVPSYQINWKHSKSEKSIKAQEKSINSKTVQKQVEPLLTDDHKIKRQKFANWIRTNFRKEETMRILFSDEKMFDIDGVYNAQNDRVWAVDRAEADKKDDTNQKRQFP</sequence>
<dbReference type="GO" id="GO:0003676">
    <property type="term" value="F:nucleic acid binding"/>
    <property type="evidence" value="ECO:0007669"/>
    <property type="project" value="InterPro"/>
</dbReference>
<dbReference type="Proteomes" id="UP000681722">
    <property type="component" value="Unassembled WGS sequence"/>
</dbReference>
<evidence type="ECO:0000313" key="2">
    <source>
        <dbReference type="EMBL" id="CAF3902521.1"/>
    </source>
</evidence>
<dbReference type="AlphaFoldDB" id="A0A814RV47"/>
<reference evidence="1" key="1">
    <citation type="submission" date="2021-02" db="EMBL/GenBank/DDBJ databases">
        <authorList>
            <person name="Nowell W R."/>
        </authorList>
    </citation>
    <scope>NUCLEOTIDE SEQUENCE</scope>
</reference>
<comment type="caution">
    <text evidence="1">The sequence shown here is derived from an EMBL/GenBank/DDBJ whole genome shotgun (WGS) entry which is preliminary data.</text>
</comment>
<accession>A0A814RV47</accession>
<proteinExistence type="predicted"/>
<protein>
    <recommendedName>
        <fullName evidence="4">Transposase</fullName>
    </recommendedName>
</protein>
<dbReference type="EMBL" id="CAJOBC010006543">
    <property type="protein sequence ID" value="CAF3902521.1"/>
    <property type="molecule type" value="Genomic_DNA"/>
</dbReference>
<dbReference type="OrthoDB" id="9981685at2759"/>
<evidence type="ECO:0000313" key="3">
    <source>
        <dbReference type="Proteomes" id="UP000663829"/>
    </source>
</evidence>
<dbReference type="Proteomes" id="UP000663829">
    <property type="component" value="Unassembled WGS sequence"/>
</dbReference>
<gene>
    <name evidence="1" type="ORF">GPM918_LOCUS20574</name>
    <name evidence="2" type="ORF">SRO942_LOCUS20571</name>
</gene>
<dbReference type="InterPro" id="IPR036397">
    <property type="entry name" value="RNaseH_sf"/>
</dbReference>
<organism evidence="1 3">
    <name type="scientific">Didymodactylos carnosus</name>
    <dbReference type="NCBI Taxonomy" id="1234261"/>
    <lineage>
        <taxon>Eukaryota</taxon>
        <taxon>Metazoa</taxon>
        <taxon>Spiralia</taxon>
        <taxon>Gnathifera</taxon>
        <taxon>Rotifera</taxon>
        <taxon>Eurotatoria</taxon>
        <taxon>Bdelloidea</taxon>
        <taxon>Philodinida</taxon>
        <taxon>Philodinidae</taxon>
        <taxon>Didymodactylos</taxon>
    </lineage>
</organism>
<keyword evidence="3" id="KW-1185">Reference proteome</keyword>